<dbReference type="Gene3D" id="2.60.40.10">
    <property type="entry name" value="Immunoglobulins"/>
    <property type="match status" value="5"/>
</dbReference>
<dbReference type="EMBL" id="BNJK01000001">
    <property type="protein sequence ID" value="GHO94173.1"/>
    <property type="molecule type" value="Genomic_DNA"/>
</dbReference>
<dbReference type="RefSeq" id="WP_220204929.1">
    <property type="nucleotide sequence ID" value="NZ_BNJK01000001.1"/>
</dbReference>
<proteinExistence type="predicted"/>
<name>A0A8J3IIC3_9CHLR</name>
<evidence type="ECO:0000256" key="1">
    <source>
        <dbReference type="SAM" id="Phobius"/>
    </source>
</evidence>
<dbReference type="InterPro" id="IPR024361">
    <property type="entry name" value="BACON"/>
</dbReference>
<dbReference type="AlphaFoldDB" id="A0A8J3IIC3"/>
<evidence type="ECO:0000313" key="4">
    <source>
        <dbReference type="Proteomes" id="UP000597444"/>
    </source>
</evidence>
<accession>A0A8J3IIC3</accession>
<sequence>MRQCMRCGKACKATFCDNCRSFLREQLQKSGVVPTDVSRYATSPLSAVKGPTLKEPIIDDPVTPLPPIDDVYMMQVEQMLQASENNPITPLPPVNDDYNGQQAEQALHNLQDAARRIEAFEQSKHRSLHASRLSPLRDISADIQRKSTPIPQTLNKKVYEDIEDLGDLPDLWSWLSELPEDEGEEFAEQGENDVDPLVSRHFPRRAESVRIEEADLKRAVSDGLATTSQIEIYKRLQAKRRLRVIFICLAVLAVLALIVDSVLGAFVLWHGVNGTKSGAHEPPTFMLSSTLVDYGQKVTLSIRNFPPSTTVYLTHDVNEPIKTLPGGKSVLQVGNDGAVQASTLIDTTWEAGFHTLQAEDMKTRYTASVTLRVNGGSIQPAHVTVNTKALDLGAAAQGSTSMQELELHNSGNGAVSWVASSNQPWLQMTPSQGTFSESQTMMVGGQRANLQPGNYQGIITITSNVGSPITITVKMTVLALPPDAGAVLAITPAVLSYTAIDGAVDPSAQRLTINNPGKQPLYWSLSSRAIAAANQDATGGSATNWLGADHSSGMVAPGKNATIQVLAHSRNLMPGTYLSSLVFSGGKDSATTDSSKEDYRVYNAPQSVSISLTVQEHCGLALNTSNLAFTAVAEQDNPSNQTLNLSADTGCPDAISWKAISSANWVTMTPANGQLTGTDTVPMSVGINTSNLRRPGVYTTTLLITTKQSSHTVTVQLTLQKQPTPTAPIMSAAPLNLNFAANQGQGNLPGQTVTITNSGHSILHWDSTTDAQLDPWLTTTPTSGTIAPGQMAQMTVTVNAGSLPPGSYTAQIQLNGTDATHALAGGSPQSVVVNFQVSTPCVLAKPSSSSLAFNATQGGNDPAPQNISITASGNCSWPLNWSLQNIPSWLKLSSTSGTLTANNPTATISVAPSLANLTANQNVQIPIAVTDSANEQVQVSPASFGVSLTVQPPCSVKIIPNSLTFTATQGQATIAVQASDACSSVSWHAVADDGNTDWLSVNTGGSNDGGILVKADGSNLNAGATYTGSITVTVSDSSGNPVQGGTQTIAVSLKIPVSTFTISGTVSACTDTACNVLQPLGNAQVILIDSSGQHTKTTTADGSGNFSFSNVNSGSYTIESSGTDSTNISYSGSKTILVSGDQQVALQDAASTPTTGATPLVAQ</sequence>
<evidence type="ECO:0000259" key="2">
    <source>
        <dbReference type="Pfam" id="PF19190"/>
    </source>
</evidence>
<feature type="domain" description="BACON" evidence="2">
    <location>
        <begin position="859"/>
        <end position="925"/>
    </location>
</feature>
<organism evidence="3 4">
    <name type="scientific">Reticulibacter mediterranei</name>
    <dbReference type="NCBI Taxonomy" id="2778369"/>
    <lineage>
        <taxon>Bacteria</taxon>
        <taxon>Bacillati</taxon>
        <taxon>Chloroflexota</taxon>
        <taxon>Ktedonobacteria</taxon>
        <taxon>Ktedonobacterales</taxon>
        <taxon>Reticulibacteraceae</taxon>
        <taxon>Reticulibacter</taxon>
    </lineage>
</organism>
<dbReference type="SUPFAM" id="SSF49478">
    <property type="entry name" value="Cna protein B-type domain"/>
    <property type="match status" value="1"/>
</dbReference>
<dbReference type="Pfam" id="PF19190">
    <property type="entry name" value="BACON_2"/>
    <property type="match status" value="4"/>
</dbReference>
<protein>
    <recommendedName>
        <fullName evidence="2">BACON domain-containing protein</fullName>
    </recommendedName>
</protein>
<keyword evidence="1" id="KW-0472">Membrane</keyword>
<feature type="domain" description="BACON" evidence="2">
    <location>
        <begin position="635"/>
        <end position="716"/>
    </location>
</feature>
<feature type="transmembrane region" description="Helical" evidence="1">
    <location>
        <begin position="244"/>
        <end position="269"/>
    </location>
</feature>
<comment type="caution">
    <text evidence="3">The sequence shown here is derived from an EMBL/GenBank/DDBJ whole genome shotgun (WGS) entry which is preliminary data.</text>
</comment>
<dbReference type="Proteomes" id="UP000597444">
    <property type="component" value="Unassembled WGS sequence"/>
</dbReference>
<keyword evidence="1" id="KW-0812">Transmembrane</keyword>
<gene>
    <name evidence="3" type="ORF">KSF_042210</name>
</gene>
<keyword evidence="4" id="KW-1185">Reference proteome</keyword>
<feature type="domain" description="BACON" evidence="2">
    <location>
        <begin position="384"/>
        <end position="473"/>
    </location>
</feature>
<feature type="domain" description="BACON" evidence="2">
    <location>
        <begin position="732"/>
        <end position="818"/>
    </location>
</feature>
<evidence type="ECO:0000313" key="3">
    <source>
        <dbReference type="EMBL" id="GHO94173.1"/>
    </source>
</evidence>
<keyword evidence="1" id="KW-1133">Transmembrane helix</keyword>
<reference evidence="3" key="1">
    <citation type="submission" date="2020-10" db="EMBL/GenBank/DDBJ databases">
        <title>Taxonomic study of unclassified bacteria belonging to the class Ktedonobacteria.</title>
        <authorList>
            <person name="Yabe S."/>
            <person name="Wang C.M."/>
            <person name="Zheng Y."/>
            <person name="Sakai Y."/>
            <person name="Cavaletti L."/>
            <person name="Monciardini P."/>
            <person name="Donadio S."/>
        </authorList>
    </citation>
    <scope>NUCLEOTIDE SEQUENCE</scope>
    <source>
        <strain evidence="3">ID150040</strain>
    </source>
</reference>
<dbReference type="InterPro" id="IPR013783">
    <property type="entry name" value="Ig-like_fold"/>
</dbReference>